<dbReference type="GO" id="GO:0004301">
    <property type="term" value="F:epoxide hydrolase activity"/>
    <property type="evidence" value="ECO:0007669"/>
    <property type="project" value="TreeGrafter"/>
</dbReference>
<dbReference type="PANTHER" id="PTHR21661">
    <property type="entry name" value="EPOXIDE HYDROLASE 1-RELATED"/>
    <property type="match status" value="1"/>
</dbReference>
<dbReference type="InterPro" id="IPR016292">
    <property type="entry name" value="Epoxide_hydrolase"/>
</dbReference>
<feature type="domain" description="Epoxide hydrolase N-terminal" evidence="5">
    <location>
        <begin position="5"/>
        <end position="110"/>
    </location>
</feature>
<dbReference type="PIRSF" id="PIRSF001112">
    <property type="entry name" value="Epoxide_hydrolase"/>
    <property type="match status" value="1"/>
</dbReference>
<dbReference type="InterPro" id="IPR010497">
    <property type="entry name" value="Epoxide_hydro_N"/>
</dbReference>
<evidence type="ECO:0000313" key="6">
    <source>
        <dbReference type="EMBL" id="TXS92826.1"/>
    </source>
</evidence>
<dbReference type="PANTHER" id="PTHR21661:SF35">
    <property type="entry name" value="EPOXIDE HYDROLASE"/>
    <property type="match status" value="1"/>
</dbReference>
<accession>A0A5C8ZWJ9</accession>
<evidence type="ECO:0000256" key="2">
    <source>
        <dbReference type="ARBA" id="ARBA00022797"/>
    </source>
</evidence>
<keyword evidence="2" id="KW-0058">Aromatic hydrocarbons catabolism</keyword>
<reference evidence="6 7" key="1">
    <citation type="submission" date="2019-08" db="EMBL/GenBank/DDBJ databases">
        <title>Parahaliea maris sp. nov., isolated from the surface seawater.</title>
        <authorList>
            <person name="Liu Y."/>
        </authorList>
    </citation>
    <scope>NUCLEOTIDE SEQUENCE [LARGE SCALE GENOMIC DNA]</scope>
    <source>
        <strain evidence="6 7">HSLHS9</strain>
    </source>
</reference>
<proteinExistence type="inferred from homology"/>
<dbReference type="PRINTS" id="PR00412">
    <property type="entry name" value="EPOXHYDRLASE"/>
</dbReference>
<name>A0A5C8ZWJ9_9GAMM</name>
<dbReference type="InterPro" id="IPR000639">
    <property type="entry name" value="Epox_hydrolase-like"/>
</dbReference>
<gene>
    <name evidence="6" type="ORF">FV139_12715</name>
</gene>
<evidence type="ECO:0000256" key="3">
    <source>
        <dbReference type="ARBA" id="ARBA00022801"/>
    </source>
</evidence>
<evidence type="ECO:0000313" key="7">
    <source>
        <dbReference type="Proteomes" id="UP000321039"/>
    </source>
</evidence>
<keyword evidence="7" id="KW-1185">Reference proteome</keyword>
<dbReference type="GO" id="GO:0097176">
    <property type="term" value="P:epoxide metabolic process"/>
    <property type="evidence" value="ECO:0007669"/>
    <property type="project" value="TreeGrafter"/>
</dbReference>
<dbReference type="SUPFAM" id="SSF53474">
    <property type="entry name" value="alpha/beta-Hydrolases"/>
    <property type="match status" value="1"/>
</dbReference>
<sequence>MAGNIRPFRIDIPDAVLADLKTRLAATRWPDAETVDDWSQGIPLAYVQEVAGYWQSGYDWRQREEALNRWPQYLAEVDGLDIHFIHARSPHEDALPLIISHGWPGSVVEFNKVIAPLTDPVAHGGRAADAFHVVAPSLPGYGFSGKPTRAGTSVERIGRLWGQLMAQLGYDRYVAQGGDWGSMVTQSIGQTETEHCAGIHINMPTVAPDPETMNNLSAAEQSALEAMGFYQQWDSGYSKQQSTRPQTLGYGLADSPTGQLAWILEKFYAWTDCGKDGVKHPENALSRDEMLDNVMFYWLNNAAASSARLYWESFNSPNLDPITMPVGCSIFPKEIFRSSRRWAEKRFTQLIHWNELDRGGHFAAFEQPELFVNEVRTAFRTLR</sequence>
<dbReference type="AlphaFoldDB" id="A0A5C8ZWJ9"/>
<comment type="similarity">
    <text evidence="1">Belongs to the peptidase S33 family.</text>
</comment>
<keyword evidence="3 6" id="KW-0378">Hydrolase</keyword>
<dbReference type="RefSeq" id="WP_148068829.1">
    <property type="nucleotide sequence ID" value="NZ_VRZA01000004.1"/>
</dbReference>
<feature type="active site" description="Proton acceptor" evidence="4">
    <location>
        <position position="361"/>
    </location>
</feature>
<dbReference type="Gene3D" id="3.40.50.1820">
    <property type="entry name" value="alpha/beta hydrolase"/>
    <property type="match status" value="1"/>
</dbReference>
<dbReference type="Pfam" id="PF06441">
    <property type="entry name" value="EHN"/>
    <property type="match status" value="1"/>
</dbReference>
<dbReference type="EMBL" id="VRZA01000004">
    <property type="protein sequence ID" value="TXS92826.1"/>
    <property type="molecule type" value="Genomic_DNA"/>
</dbReference>
<evidence type="ECO:0000256" key="4">
    <source>
        <dbReference type="PIRSR" id="PIRSR001112-1"/>
    </source>
</evidence>
<organism evidence="6 7">
    <name type="scientific">Parahaliea maris</name>
    <dbReference type="NCBI Taxonomy" id="2716870"/>
    <lineage>
        <taxon>Bacteria</taxon>
        <taxon>Pseudomonadati</taxon>
        <taxon>Pseudomonadota</taxon>
        <taxon>Gammaproteobacteria</taxon>
        <taxon>Cellvibrionales</taxon>
        <taxon>Halieaceae</taxon>
        <taxon>Parahaliea</taxon>
    </lineage>
</organism>
<dbReference type="Proteomes" id="UP000321039">
    <property type="component" value="Unassembled WGS sequence"/>
</dbReference>
<protein>
    <submittedName>
        <fullName evidence="6">Epoxide hydrolase</fullName>
    </submittedName>
</protein>
<feature type="active site" description="Nucleophile" evidence="4">
    <location>
        <position position="179"/>
    </location>
</feature>
<evidence type="ECO:0000256" key="1">
    <source>
        <dbReference type="ARBA" id="ARBA00010088"/>
    </source>
</evidence>
<dbReference type="InterPro" id="IPR029058">
    <property type="entry name" value="AB_hydrolase_fold"/>
</dbReference>
<comment type="caution">
    <text evidence="6">The sequence shown here is derived from an EMBL/GenBank/DDBJ whole genome shotgun (WGS) entry which is preliminary data.</text>
</comment>
<feature type="active site" description="Proton donor" evidence="4">
    <location>
        <position position="310"/>
    </location>
</feature>
<evidence type="ECO:0000259" key="5">
    <source>
        <dbReference type="Pfam" id="PF06441"/>
    </source>
</evidence>